<dbReference type="SUPFAM" id="SSF103088">
    <property type="entry name" value="OmpA-like"/>
    <property type="match status" value="1"/>
</dbReference>
<keyword evidence="3 11" id="KW-0732">Signal</keyword>
<keyword evidence="8 9" id="KW-0131">Cell cycle</keyword>
<protein>
    <recommendedName>
        <fullName evidence="9">Peptidoglycan-associated protein</fullName>
    </recommendedName>
</protein>
<dbReference type="Proteomes" id="UP000006833">
    <property type="component" value="Chromosome"/>
</dbReference>
<dbReference type="HOGENOM" id="CLU_016890_9_2_5"/>
<feature type="chain" id="PRO_5002722732" description="Peptidoglycan-associated protein" evidence="11">
    <location>
        <begin position="28"/>
        <end position="175"/>
    </location>
</feature>
<dbReference type="InterPro" id="IPR014169">
    <property type="entry name" value="Pal_lipo_C"/>
</dbReference>
<dbReference type="NCBIfam" id="TIGR02802">
    <property type="entry name" value="Pal_lipo"/>
    <property type="match status" value="1"/>
</dbReference>
<evidence type="ECO:0000256" key="5">
    <source>
        <dbReference type="ARBA" id="ARBA00023139"/>
    </source>
</evidence>
<evidence type="ECO:0000256" key="11">
    <source>
        <dbReference type="SAM" id="SignalP"/>
    </source>
</evidence>
<evidence type="ECO:0000256" key="3">
    <source>
        <dbReference type="ARBA" id="ARBA00022729"/>
    </source>
</evidence>
<comment type="similarity">
    <text evidence="9">Belongs to the Pal lipoprotein family.</text>
</comment>
<comment type="subunit">
    <text evidence="9">The Tol-Pal system is composed of five core proteins: the inner membrane proteins TolA, TolQ and TolR, the periplasmic protein TolB and the outer membrane protein Pal. They form a network linking the inner and outer membranes and the peptidoglycan layer.</text>
</comment>
<dbReference type="PANTHER" id="PTHR30329:SF21">
    <property type="entry name" value="LIPOPROTEIN YIAD-RELATED"/>
    <property type="match status" value="1"/>
</dbReference>
<proteinExistence type="inferred from homology"/>
<dbReference type="HAMAP" id="MF_02204">
    <property type="entry name" value="Pal"/>
    <property type="match status" value="1"/>
</dbReference>
<dbReference type="PANTHER" id="PTHR30329">
    <property type="entry name" value="STATOR ELEMENT OF FLAGELLAR MOTOR COMPLEX"/>
    <property type="match status" value="1"/>
</dbReference>
<dbReference type="OrthoDB" id="9809164at2"/>
<keyword evidence="14" id="KW-1185">Reference proteome</keyword>
<evidence type="ECO:0000313" key="14">
    <source>
        <dbReference type="Proteomes" id="UP000006833"/>
    </source>
</evidence>
<organism evidence="13 14">
    <name type="scientific">Dinoroseobacter shibae (strain DSM 16493 / NCIMB 14021 / DFL 12)</name>
    <dbReference type="NCBI Taxonomy" id="398580"/>
    <lineage>
        <taxon>Bacteria</taxon>
        <taxon>Pseudomonadati</taxon>
        <taxon>Pseudomonadota</taxon>
        <taxon>Alphaproteobacteria</taxon>
        <taxon>Rhodobacterales</taxon>
        <taxon>Roseobacteraceae</taxon>
        <taxon>Dinoroseobacter</taxon>
    </lineage>
</organism>
<dbReference type="InterPro" id="IPR006664">
    <property type="entry name" value="OMP_bac"/>
</dbReference>
<evidence type="ECO:0000259" key="12">
    <source>
        <dbReference type="PROSITE" id="PS51123"/>
    </source>
</evidence>
<dbReference type="Gene3D" id="3.30.1330.60">
    <property type="entry name" value="OmpA-like domain"/>
    <property type="match status" value="1"/>
</dbReference>
<reference evidence="14" key="1">
    <citation type="journal article" date="2010" name="ISME J.">
        <title>The complete genome sequence of the algal symbiont Dinoroseobacter shibae: a hitchhiker's guide to life in the sea.</title>
        <authorList>
            <person name="Wagner-Dobler I."/>
            <person name="Ballhausen B."/>
            <person name="Berger M."/>
            <person name="Brinkhoff T."/>
            <person name="Buchholz I."/>
            <person name="Bunk B."/>
            <person name="Cypionka H."/>
            <person name="Daniel R."/>
            <person name="Drepper T."/>
            <person name="Gerdts G."/>
            <person name="Hahnke S."/>
            <person name="Han C."/>
            <person name="Jahn D."/>
            <person name="Kalhoefer D."/>
            <person name="Kiss H."/>
            <person name="Klenk H.P."/>
            <person name="Kyrpides N."/>
            <person name="Liebl W."/>
            <person name="Liesegang H."/>
            <person name="Meincke L."/>
            <person name="Pati A."/>
            <person name="Petersen J."/>
            <person name="Piekarski T."/>
            <person name="Pommerenke C."/>
            <person name="Pradella S."/>
            <person name="Pukall R."/>
            <person name="Rabus R."/>
            <person name="Stackebrandt E."/>
            <person name="Thole S."/>
            <person name="Thompson L."/>
            <person name="Tielen P."/>
            <person name="Tomasch J."/>
            <person name="von Jan M."/>
            <person name="Wanphrut N."/>
            <person name="Wichels A."/>
            <person name="Zech H."/>
            <person name="Simon M."/>
        </authorList>
    </citation>
    <scope>NUCLEOTIDE SEQUENCE [LARGE SCALE GENOMIC DNA]</scope>
    <source>
        <strain evidence="14">DSM 16493 / NCIMB 14021 / DFL 12</strain>
    </source>
</reference>
<dbReference type="InterPro" id="IPR006665">
    <property type="entry name" value="OmpA-like"/>
</dbReference>
<dbReference type="CDD" id="cd07185">
    <property type="entry name" value="OmpA_C-like"/>
    <property type="match status" value="1"/>
</dbReference>
<keyword evidence="2 9" id="KW-0132">Cell division</keyword>
<dbReference type="InterPro" id="IPR036737">
    <property type="entry name" value="OmpA-like_sf"/>
</dbReference>
<dbReference type="KEGG" id="dsh:Dshi_1112"/>
<dbReference type="eggNOG" id="COG2885">
    <property type="taxonomic scope" value="Bacteria"/>
</dbReference>
<dbReference type="STRING" id="398580.Dshi_1112"/>
<feature type="signal peptide" evidence="11">
    <location>
        <begin position="1"/>
        <end position="27"/>
    </location>
</feature>
<dbReference type="AlphaFoldDB" id="A8LHQ7"/>
<evidence type="ECO:0000256" key="2">
    <source>
        <dbReference type="ARBA" id="ARBA00022618"/>
    </source>
</evidence>
<dbReference type="Pfam" id="PF00691">
    <property type="entry name" value="OmpA"/>
    <property type="match status" value="1"/>
</dbReference>
<dbReference type="PRINTS" id="PR01021">
    <property type="entry name" value="OMPADOMAIN"/>
</dbReference>
<dbReference type="InterPro" id="IPR050330">
    <property type="entry name" value="Bact_OuterMem_StrucFunc"/>
</dbReference>
<dbReference type="GO" id="GO:0051301">
    <property type="term" value="P:cell division"/>
    <property type="evidence" value="ECO:0007669"/>
    <property type="project" value="UniProtKB-UniRule"/>
</dbReference>
<dbReference type="RefSeq" id="WP_012177785.1">
    <property type="nucleotide sequence ID" value="NC_009952.1"/>
</dbReference>
<dbReference type="PROSITE" id="PS51123">
    <property type="entry name" value="OMPA_2"/>
    <property type="match status" value="1"/>
</dbReference>
<gene>
    <name evidence="9 13" type="primary">pal</name>
    <name evidence="13" type="ordered locus">Dshi_1112</name>
</gene>
<sequence>MTHFHTSRLRAPLALIVALALSGCAGSGGLFGGGAGGGTAGSGALSSGDFGDPTSPAYFQQAIGDRVLFAVDQSTLSGEAQQVVSQQARWLMDNGAYTAVIEGHADEQGTQEYNLALGARRASAVRDFMVSQGVADNRLSTVTFGKERPIEVCSEERCYAQNRRAVTVLSAAPGS</sequence>
<keyword evidence="4 10" id="KW-0472">Membrane</keyword>
<feature type="domain" description="OmpA-like" evidence="12">
    <location>
        <begin position="56"/>
        <end position="173"/>
    </location>
</feature>
<evidence type="ECO:0000256" key="8">
    <source>
        <dbReference type="ARBA" id="ARBA00023306"/>
    </source>
</evidence>
<comment type="function">
    <text evidence="9">Part of the Tol-Pal system, which plays a role in outer membrane invagination during cell division and is important for maintaining outer membrane integrity.</text>
</comment>
<evidence type="ECO:0000256" key="7">
    <source>
        <dbReference type="ARBA" id="ARBA00023288"/>
    </source>
</evidence>
<evidence type="ECO:0000256" key="9">
    <source>
        <dbReference type="HAMAP-Rule" id="MF_02204"/>
    </source>
</evidence>
<evidence type="ECO:0000256" key="6">
    <source>
        <dbReference type="ARBA" id="ARBA00023237"/>
    </source>
</evidence>
<evidence type="ECO:0000256" key="4">
    <source>
        <dbReference type="ARBA" id="ARBA00023136"/>
    </source>
</evidence>
<keyword evidence="6" id="KW-0998">Cell outer membrane</keyword>
<dbReference type="InterPro" id="IPR039001">
    <property type="entry name" value="Pal"/>
</dbReference>
<evidence type="ECO:0000256" key="1">
    <source>
        <dbReference type="ARBA" id="ARBA00004442"/>
    </source>
</evidence>
<keyword evidence="5" id="KW-0564">Palmitate</keyword>
<dbReference type="GO" id="GO:0009279">
    <property type="term" value="C:cell outer membrane"/>
    <property type="evidence" value="ECO:0007669"/>
    <property type="project" value="UniProtKB-SubCell"/>
</dbReference>
<dbReference type="EMBL" id="CP000830">
    <property type="protein sequence ID" value="ABV92854.1"/>
    <property type="molecule type" value="Genomic_DNA"/>
</dbReference>
<comment type="subcellular location">
    <subcellularLocation>
        <location evidence="1">Cell outer membrane</location>
    </subcellularLocation>
</comment>
<evidence type="ECO:0000256" key="10">
    <source>
        <dbReference type="PROSITE-ProRule" id="PRU00473"/>
    </source>
</evidence>
<evidence type="ECO:0000313" key="13">
    <source>
        <dbReference type="EMBL" id="ABV92854.1"/>
    </source>
</evidence>
<name>A8LHQ7_DINSH</name>
<keyword evidence="7 13" id="KW-0449">Lipoprotein</keyword>
<accession>A8LHQ7</accession>